<gene>
    <name evidence="5" type="ORF">CANTEDRAFT_121354</name>
</gene>
<dbReference type="PANTHER" id="PTHR19919">
    <property type="entry name" value="WD REPEAT CONTAINING PROTEIN"/>
    <property type="match status" value="1"/>
</dbReference>
<feature type="compositionally biased region" description="Low complexity" evidence="4">
    <location>
        <begin position="52"/>
        <end position="61"/>
    </location>
</feature>
<evidence type="ECO:0008006" key="7">
    <source>
        <dbReference type="Google" id="ProtNLM"/>
    </source>
</evidence>
<accession>G3B3W5</accession>
<dbReference type="Pfam" id="PF00400">
    <property type="entry name" value="WD40"/>
    <property type="match status" value="2"/>
</dbReference>
<proteinExistence type="predicted"/>
<dbReference type="HOGENOM" id="CLU_013694_4_0_1"/>
<evidence type="ECO:0000313" key="5">
    <source>
        <dbReference type="EMBL" id="EGV63749.1"/>
    </source>
</evidence>
<evidence type="ECO:0000256" key="4">
    <source>
        <dbReference type="SAM" id="MobiDB-lite"/>
    </source>
</evidence>
<dbReference type="EMBL" id="GL996521">
    <property type="protein sequence ID" value="EGV63749.1"/>
    <property type="molecule type" value="Genomic_DNA"/>
</dbReference>
<feature type="compositionally biased region" description="Low complexity" evidence="4">
    <location>
        <begin position="1"/>
        <end position="41"/>
    </location>
</feature>
<dbReference type="InterPro" id="IPR045159">
    <property type="entry name" value="DCAF7-like"/>
</dbReference>
<dbReference type="Gene3D" id="2.130.10.10">
    <property type="entry name" value="YVTN repeat-like/Quinoprotein amine dehydrogenase"/>
    <property type="match status" value="1"/>
</dbReference>
<dbReference type="OrthoDB" id="1284551at2759"/>
<name>G3B3W5_CANTC</name>
<dbReference type="InterPro" id="IPR036322">
    <property type="entry name" value="WD40_repeat_dom_sf"/>
</dbReference>
<evidence type="ECO:0000256" key="1">
    <source>
        <dbReference type="ARBA" id="ARBA00022574"/>
    </source>
</evidence>
<dbReference type="SMART" id="SM00320">
    <property type="entry name" value="WD40"/>
    <property type="match status" value="3"/>
</dbReference>
<dbReference type="InterPro" id="IPR001680">
    <property type="entry name" value="WD40_rpt"/>
</dbReference>
<dbReference type="eggNOG" id="KOG0290">
    <property type="taxonomic scope" value="Eukaryota"/>
</dbReference>
<dbReference type="STRING" id="590646.G3B3W5"/>
<dbReference type="AlphaFoldDB" id="G3B3W5"/>
<dbReference type="PROSITE" id="PS50294">
    <property type="entry name" value="WD_REPEATS_REGION"/>
    <property type="match status" value="1"/>
</dbReference>
<evidence type="ECO:0000256" key="2">
    <source>
        <dbReference type="ARBA" id="ARBA00022737"/>
    </source>
</evidence>
<dbReference type="PROSITE" id="PS50082">
    <property type="entry name" value="WD_REPEATS_2"/>
    <property type="match status" value="2"/>
</dbReference>
<feature type="compositionally biased region" description="Low complexity" evidence="4">
    <location>
        <begin position="77"/>
        <end position="97"/>
    </location>
</feature>
<sequence>MNLGYTPPTPLGYTPQTPLGGTSPVSSPASSAPPISAIPTSFSHAHAPAPPFTTHSSFPSPQGQGFPSQYPPPGLLPPSAGSNLQQPSQTPLSSQNNDSAGLTFPSTDSSISDRYSYYLSTLPLYCSDWGRLPDFSTECIALSSYKEGLSNKLQILHGVAYGKDATTDYNAASFNPGADSGVDTDEAKSIEGFDFYKAAEVSVEYPITNLQWDPAMGSGSHERLAASSEVLRLFKVDHDSLDSNNNFRMSQTHYLTNSTSGATSGGIMNCPPVTSFDWNKLESNLIITASVDTTCTVWDLNRSNPNPDPHQGDSAYVKTQLIAHDSEVFDVKFVTDSTNLFASVGNDGSIRMFDLRSLEHSTIIYEPSSGTGPSRHNYNSKALLKLATSNVDQNYLATIGVNSNQVIVIDTRLPGVPVAVLDGSLGGRNSGAINSIKWHPTGNFLLTGGDDCQALVWDCNNFQLPKDHEHPFVVGSPVLSYEESLEVNNVCWRAPMGDWMGVVSGKGFQAVSI</sequence>
<feature type="region of interest" description="Disordered" evidence="4">
    <location>
        <begin position="1"/>
        <end position="105"/>
    </location>
</feature>
<reference evidence="5 6" key="1">
    <citation type="journal article" date="2011" name="Proc. Natl. Acad. Sci. U.S.A.">
        <title>Comparative genomics of xylose-fermenting fungi for enhanced biofuel production.</title>
        <authorList>
            <person name="Wohlbach D.J."/>
            <person name="Kuo A."/>
            <person name="Sato T.K."/>
            <person name="Potts K.M."/>
            <person name="Salamov A.A."/>
            <person name="LaButti K.M."/>
            <person name="Sun H."/>
            <person name="Clum A."/>
            <person name="Pangilinan J.L."/>
            <person name="Lindquist E.A."/>
            <person name="Lucas S."/>
            <person name="Lapidus A."/>
            <person name="Jin M."/>
            <person name="Gunawan C."/>
            <person name="Balan V."/>
            <person name="Dale B.E."/>
            <person name="Jeffries T.W."/>
            <person name="Zinkel R."/>
            <person name="Barry K.W."/>
            <person name="Grigoriev I.V."/>
            <person name="Gasch A.P."/>
        </authorList>
    </citation>
    <scope>NUCLEOTIDE SEQUENCE [LARGE SCALE GENOMIC DNA]</scope>
    <source>
        <strain evidence="6">ATCC 10573 / BCRC 21748 / CBS 615 / JCM 9827 / NBRC 10315 / NRRL Y-1498 / VKM Y-70</strain>
    </source>
</reference>
<evidence type="ECO:0000313" key="6">
    <source>
        <dbReference type="Proteomes" id="UP000000707"/>
    </source>
</evidence>
<feature type="repeat" description="WD" evidence="3">
    <location>
        <begin position="321"/>
        <end position="363"/>
    </location>
</feature>
<dbReference type="Proteomes" id="UP000000707">
    <property type="component" value="Unassembled WGS sequence"/>
</dbReference>
<feature type="repeat" description="WD" evidence="3">
    <location>
        <begin position="426"/>
        <end position="458"/>
    </location>
</feature>
<keyword evidence="1 3" id="KW-0853">WD repeat</keyword>
<protein>
    <recommendedName>
        <fullName evidence="7">WD40 repeat-like protein</fullName>
    </recommendedName>
</protein>
<keyword evidence="2" id="KW-0677">Repeat</keyword>
<dbReference type="SUPFAM" id="SSF50978">
    <property type="entry name" value="WD40 repeat-like"/>
    <property type="match status" value="1"/>
</dbReference>
<organism evidence="6">
    <name type="scientific">Candida tenuis (strain ATCC 10573 / BCRC 21748 / CBS 615 / JCM 9827 / NBRC 10315 / NRRL Y-1498 / VKM Y-70)</name>
    <name type="common">Yeast</name>
    <name type="synonym">Yamadazyma tenuis</name>
    <dbReference type="NCBI Taxonomy" id="590646"/>
    <lineage>
        <taxon>Eukaryota</taxon>
        <taxon>Fungi</taxon>
        <taxon>Dikarya</taxon>
        <taxon>Ascomycota</taxon>
        <taxon>Saccharomycotina</taxon>
        <taxon>Pichiomycetes</taxon>
        <taxon>Debaryomycetaceae</taxon>
        <taxon>Yamadazyma</taxon>
    </lineage>
</organism>
<dbReference type="InterPro" id="IPR015943">
    <property type="entry name" value="WD40/YVTN_repeat-like_dom_sf"/>
</dbReference>
<evidence type="ECO:0000256" key="3">
    <source>
        <dbReference type="PROSITE-ProRule" id="PRU00221"/>
    </source>
</evidence>
<keyword evidence="6" id="KW-1185">Reference proteome</keyword>